<protein>
    <submittedName>
        <fullName evidence="2">Uncharacterized protein</fullName>
    </submittedName>
</protein>
<feature type="region of interest" description="Disordered" evidence="1">
    <location>
        <begin position="366"/>
        <end position="424"/>
    </location>
</feature>
<reference evidence="2 3" key="1">
    <citation type="journal article" date="2012" name="Proc. Natl. Acad. Sci. U.S.A.">
        <title>Antigenic diversity is generated by distinct evolutionary mechanisms in African trypanosome species.</title>
        <authorList>
            <person name="Jackson A.P."/>
            <person name="Berry A."/>
            <person name="Aslett M."/>
            <person name="Allison H.C."/>
            <person name="Burton P."/>
            <person name="Vavrova-Anderson J."/>
            <person name="Brown R."/>
            <person name="Browne H."/>
            <person name="Corton N."/>
            <person name="Hauser H."/>
            <person name="Gamble J."/>
            <person name="Gilderthorp R."/>
            <person name="Marcello L."/>
            <person name="McQuillan J."/>
            <person name="Otto T.D."/>
            <person name="Quail M.A."/>
            <person name="Sanders M.J."/>
            <person name="van Tonder A."/>
            <person name="Ginger M.L."/>
            <person name="Field M.C."/>
            <person name="Barry J.D."/>
            <person name="Hertz-Fowler C."/>
            <person name="Berriman M."/>
        </authorList>
    </citation>
    <scope>NUCLEOTIDE SEQUENCE</scope>
    <source>
        <strain evidence="2 3">Y486</strain>
    </source>
</reference>
<dbReference type="EMBL" id="CAEX01006470">
    <property type="protein sequence ID" value="CCD20863.1"/>
    <property type="molecule type" value="Genomic_DNA"/>
</dbReference>
<sequence length="473" mass="49949">MGVVGARGRGERACEGESGNGNQLCCGGALVVQMKFLQAMALVTALLWSTACGGMADSADKHPVLEARVGKMCALAAAVKKEFGTAVEEGGWPKPLDEIVEGENISKALATARTARTLAGDSAREDRDPLEAIALALEGLAALNATREVVRVAQGQLTLHAQAYVKSIDDCVLKLYSYKKGNNLCVVQSASHATNQKTYEGAQKCSENNSLGTDGLAATLKAAASMGQEALVAREGNCAGSCACGLTDKAQYSTEGNDQGNVTCGPWKIGTDGTTATLEWAAEEALARIDKAEQGQTLTRGSLRHMQTLKELINHKTAAMKALCALKAPDGQKHSTQPWGDRLGEVLCKGDEGTKRALEAMANYIDTAQRREREKEEARRRGAQEPNTRQGNKGHRQTAGENNGEASTEEVQAAEQTRMQDTSGHCVYENGKWRHTATGEKCSNSPNSGNTASARTLHTAALTIAAAAAQSST</sequence>
<organism evidence="2 3">
    <name type="scientific">Trypanosoma vivax (strain Y486)</name>
    <dbReference type="NCBI Taxonomy" id="1055687"/>
    <lineage>
        <taxon>Eukaryota</taxon>
        <taxon>Discoba</taxon>
        <taxon>Euglenozoa</taxon>
        <taxon>Kinetoplastea</taxon>
        <taxon>Metakinetoplastina</taxon>
        <taxon>Trypanosomatida</taxon>
        <taxon>Trypanosomatidae</taxon>
        <taxon>Trypanosoma</taxon>
        <taxon>Duttonella</taxon>
    </lineage>
</organism>
<accession>F9WTH0</accession>
<gene>
    <name evidence="2" type="ORF">TvY486_0003230</name>
</gene>
<dbReference type="Proteomes" id="UP000009027">
    <property type="component" value="Unassembled WGS sequence"/>
</dbReference>
<evidence type="ECO:0000256" key="1">
    <source>
        <dbReference type="SAM" id="MobiDB-lite"/>
    </source>
</evidence>
<evidence type="ECO:0000313" key="3">
    <source>
        <dbReference type="Proteomes" id="UP000009027"/>
    </source>
</evidence>
<feature type="region of interest" description="Disordered" evidence="1">
    <location>
        <begin position="1"/>
        <end position="20"/>
    </location>
</feature>
<feature type="compositionally biased region" description="Basic and acidic residues" evidence="1">
    <location>
        <begin position="368"/>
        <end position="383"/>
    </location>
</feature>
<dbReference type="AlphaFoldDB" id="F9WTH0"/>
<keyword evidence="3" id="KW-1185">Reference proteome</keyword>
<name>F9WTH0_TRYVY</name>
<proteinExistence type="predicted"/>
<feature type="compositionally biased region" description="Polar residues" evidence="1">
    <location>
        <begin position="399"/>
        <end position="423"/>
    </location>
</feature>
<dbReference type="VEuPathDB" id="TriTrypDB:TvY486_0003230"/>
<evidence type="ECO:0000313" key="2">
    <source>
        <dbReference type="EMBL" id="CCD20863.1"/>
    </source>
</evidence>